<accession>A0ABS9CHI5</accession>
<protein>
    <submittedName>
        <fullName evidence="1">Uncharacterized protein</fullName>
    </submittedName>
</protein>
<comment type="caution">
    <text evidence="1">The sequence shown here is derived from an EMBL/GenBank/DDBJ whole genome shotgun (WGS) entry which is preliminary data.</text>
</comment>
<gene>
    <name evidence="1" type="ORF">I6E12_08790</name>
</gene>
<name>A0ABS9CHI5_9BACT</name>
<dbReference type="Proteomes" id="UP001200470">
    <property type="component" value="Unassembled WGS sequence"/>
</dbReference>
<organism evidence="1 2">
    <name type="scientific">Xylanibacter brevis</name>
    <dbReference type="NCBI Taxonomy" id="83231"/>
    <lineage>
        <taxon>Bacteria</taxon>
        <taxon>Pseudomonadati</taxon>
        <taxon>Bacteroidota</taxon>
        <taxon>Bacteroidia</taxon>
        <taxon>Bacteroidales</taxon>
        <taxon>Prevotellaceae</taxon>
        <taxon>Xylanibacter</taxon>
    </lineage>
</organism>
<sequence>MSKIKNIREVSEPLKEQILKGDVHTIDEMRAWLKPLGYSDTINEAAINFILREFVMSKVSSDSMMNADMVVELLRPQLEVTTKDIESVIIMGLYHHRDLIGSPSSFIKAI</sequence>
<evidence type="ECO:0000313" key="1">
    <source>
        <dbReference type="EMBL" id="MCF2564207.1"/>
    </source>
</evidence>
<evidence type="ECO:0000313" key="2">
    <source>
        <dbReference type="Proteomes" id="UP001200470"/>
    </source>
</evidence>
<keyword evidence="2" id="KW-1185">Reference proteome</keyword>
<reference evidence="1 2" key="1">
    <citation type="submission" date="2020-12" db="EMBL/GenBank/DDBJ databases">
        <title>Whole genome sequences of gut porcine anaerobes.</title>
        <authorList>
            <person name="Kubasova T."/>
            <person name="Jahodarova E."/>
            <person name="Rychlik I."/>
        </authorList>
    </citation>
    <scope>NUCLEOTIDE SEQUENCE [LARGE SCALE GENOMIC DNA]</scope>
    <source>
        <strain evidence="1 2">An925</strain>
    </source>
</reference>
<proteinExistence type="predicted"/>
<dbReference type="EMBL" id="JADYTN010000018">
    <property type="protein sequence ID" value="MCF2564207.1"/>
    <property type="molecule type" value="Genomic_DNA"/>
</dbReference>
<dbReference type="RefSeq" id="WP_301638324.1">
    <property type="nucleotide sequence ID" value="NZ_JADYTN010000018.1"/>
</dbReference>